<protein>
    <submittedName>
        <fullName evidence="2">P-loop containing nucleoside triphosphate hydrolase protein</fullName>
    </submittedName>
</protein>
<sequence length="751" mass="84426">MKPLQRIRDPIKLEIYQNILSAKVPEINVVCRVLIIHESQLTVGALTHFKNRPLGVSIGIHPQNQSVTALAISDGPNRCLIVEFRAGVQLSSNFDPGRVRGMLQDVLCQSVGFYAFDLAPLALALYRDLGIHVQHAVDIQSISSNGPRKTPSEAIELIIGEDPDIRVNVENIRTAFDLAYYDSDPKSIRRTNLVQRTWISQYLAGCENFAEQFNDHVPRIDTTSQRISDKKLDILSKLASDALRLEHIKPSENEHMALVTEKGAGVFNAQSPIYKSKLRRNQSMVLQEIHLTVQNSNGTFTLPAQTAGARGRNAILSLGREINTQSNQILGSIISKGDVGSTNTEEKRNVVLLKTLQGQTGTIFDNPWFINIWEPLNGNMVWPKSHSFCVPKSRFLSVPELPERPLNESQILAIQRMLSFKDEDHIILIRGPPGSGKTSVISRFVEIATASQDFPGIWLVAQSNIAVKNIAEKLAKVGFMDWKLLVSTDFYLDWHEHIYDSAFQSNLLQSEQFYQLSPSKLQTYLRGCKVILCTLSMLSSSQLPKFLRNIPMHTLVVDEASQIEIGNFLPVLTSCGGRLKKLCLIGDDKQLPPHGQEEIQDLQSIFEIEHFHAHLYLLDTQYRMPPQMGEFISSAVYEGALKSNPKHAIADHVIACWFIEASGTESEMNNGSFINEAEAVAVIQLAEVLEKSGRNYRIVTPYDSQRNHIEKLMKENEQVTWENRCFNVDSFQGLFLLAISKHMLFQTDSLF</sequence>
<dbReference type="PANTHER" id="PTHR10887">
    <property type="entry name" value="DNA2/NAM7 HELICASE FAMILY"/>
    <property type="match status" value="1"/>
</dbReference>
<dbReference type="Pfam" id="PF13087">
    <property type="entry name" value="AAA_12"/>
    <property type="match status" value="1"/>
</dbReference>
<dbReference type="CDD" id="cd17934">
    <property type="entry name" value="DEXXQc_Upf1-like"/>
    <property type="match status" value="1"/>
</dbReference>
<dbReference type="AlphaFoldDB" id="A0AA38UKN9"/>
<name>A0AA38UKN9_9AGAR</name>
<dbReference type="EMBL" id="MU805946">
    <property type="protein sequence ID" value="KAJ3844784.1"/>
    <property type="molecule type" value="Genomic_DNA"/>
</dbReference>
<accession>A0AA38UKN9</accession>
<keyword evidence="2" id="KW-0378">Hydrolase</keyword>
<dbReference type="GO" id="GO:0016787">
    <property type="term" value="F:hydrolase activity"/>
    <property type="evidence" value="ECO:0007669"/>
    <property type="project" value="UniProtKB-KW"/>
</dbReference>
<proteinExistence type="predicted"/>
<dbReference type="Proteomes" id="UP001163846">
    <property type="component" value="Unassembled WGS sequence"/>
</dbReference>
<dbReference type="Gene3D" id="3.40.50.300">
    <property type="entry name" value="P-loop containing nucleotide triphosphate hydrolases"/>
    <property type="match status" value="2"/>
</dbReference>
<reference evidence="2" key="1">
    <citation type="submission" date="2022-08" db="EMBL/GenBank/DDBJ databases">
        <authorList>
            <consortium name="DOE Joint Genome Institute"/>
            <person name="Min B."/>
            <person name="Riley R."/>
            <person name="Sierra-Patev S."/>
            <person name="Naranjo-Ortiz M."/>
            <person name="Looney B."/>
            <person name="Konkel Z."/>
            <person name="Slot J.C."/>
            <person name="Sakamoto Y."/>
            <person name="Steenwyk J.L."/>
            <person name="Rokas A."/>
            <person name="Carro J."/>
            <person name="Camarero S."/>
            <person name="Ferreira P."/>
            <person name="Molpeceres G."/>
            <person name="Ruiz-Duenas F.J."/>
            <person name="Serrano A."/>
            <person name="Henrissat B."/>
            <person name="Drula E."/>
            <person name="Hughes K.W."/>
            <person name="Mata J.L."/>
            <person name="Ishikawa N.K."/>
            <person name="Vargas-Isla R."/>
            <person name="Ushijima S."/>
            <person name="Smith C.A."/>
            <person name="Ahrendt S."/>
            <person name="Andreopoulos W."/>
            <person name="He G."/>
            <person name="Labutti K."/>
            <person name="Lipzen A."/>
            <person name="Ng V."/>
            <person name="Sandor L."/>
            <person name="Barry K."/>
            <person name="Martinez A.T."/>
            <person name="Xiao Y."/>
            <person name="Gibbons J.G."/>
            <person name="Terashima K."/>
            <person name="Hibbett D.S."/>
            <person name="Grigoriev I.V."/>
        </authorList>
    </citation>
    <scope>NUCLEOTIDE SEQUENCE</scope>
    <source>
        <strain evidence="2">TFB9207</strain>
    </source>
</reference>
<dbReference type="InterPro" id="IPR041679">
    <property type="entry name" value="DNA2/NAM7-like_C"/>
</dbReference>
<evidence type="ECO:0000313" key="3">
    <source>
        <dbReference type="Proteomes" id="UP001163846"/>
    </source>
</evidence>
<comment type="caution">
    <text evidence="2">The sequence shown here is derived from an EMBL/GenBank/DDBJ whole genome shotgun (WGS) entry which is preliminary data.</text>
</comment>
<evidence type="ECO:0000259" key="1">
    <source>
        <dbReference type="Pfam" id="PF13087"/>
    </source>
</evidence>
<evidence type="ECO:0000313" key="2">
    <source>
        <dbReference type="EMBL" id="KAJ3844784.1"/>
    </source>
</evidence>
<dbReference type="Pfam" id="PF13245">
    <property type="entry name" value="AAA_19"/>
    <property type="match status" value="1"/>
</dbReference>
<dbReference type="SUPFAM" id="SSF52540">
    <property type="entry name" value="P-loop containing nucleoside triphosphate hydrolases"/>
    <property type="match status" value="1"/>
</dbReference>
<keyword evidence="3" id="KW-1185">Reference proteome</keyword>
<feature type="domain" description="DNA2/NAM7 helicase-like C-terminal" evidence="1">
    <location>
        <begin position="612"/>
        <end position="733"/>
    </location>
</feature>
<dbReference type="InterPro" id="IPR045055">
    <property type="entry name" value="DNA2/NAM7-like"/>
</dbReference>
<dbReference type="InterPro" id="IPR027417">
    <property type="entry name" value="P-loop_NTPase"/>
</dbReference>
<gene>
    <name evidence="2" type="ORF">F5878DRAFT_35753</name>
</gene>
<organism evidence="2 3">
    <name type="scientific">Lentinula raphanica</name>
    <dbReference type="NCBI Taxonomy" id="153919"/>
    <lineage>
        <taxon>Eukaryota</taxon>
        <taxon>Fungi</taxon>
        <taxon>Dikarya</taxon>
        <taxon>Basidiomycota</taxon>
        <taxon>Agaricomycotina</taxon>
        <taxon>Agaricomycetes</taxon>
        <taxon>Agaricomycetidae</taxon>
        <taxon>Agaricales</taxon>
        <taxon>Marasmiineae</taxon>
        <taxon>Omphalotaceae</taxon>
        <taxon>Lentinula</taxon>
    </lineage>
</organism>
<dbReference type="PANTHER" id="PTHR10887:SF495">
    <property type="entry name" value="HELICASE SENATAXIN ISOFORM X1-RELATED"/>
    <property type="match status" value="1"/>
</dbReference>